<protein>
    <submittedName>
        <fullName evidence="6">AraC family transcriptional regulator</fullName>
    </submittedName>
</protein>
<dbReference type="SMART" id="SM00342">
    <property type="entry name" value="HTH_ARAC"/>
    <property type="match status" value="1"/>
</dbReference>
<dbReference type="GO" id="GO:0003700">
    <property type="term" value="F:DNA-binding transcription factor activity"/>
    <property type="evidence" value="ECO:0007669"/>
    <property type="project" value="InterPro"/>
</dbReference>
<proteinExistence type="predicted"/>
<keyword evidence="4" id="KW-1133">Transmembrane helix</keyword>
<dbReference type="Pfam" id="PF12833">
    <property type="entry name" value="HTH_18"/>
    <property type="match status" value="1"/>
</dbReference>
<evidence type="ECO:0000259" key="5">
    <source>
        <dbReference type="PROSITE" id="PS01124"/>
    </source>
</evidence>
<dbReference type="GO" id="GO:0043565">
    <property type="term" value="F:sequence-specific DNA binding"/>
    <property type="evidence" value="ECO:0007669"/>
    <property type="project" value="InterPro"/>
</dbReference>
<dbReference type="RefSeq" id="WP_128630684.1">
    <property type="nucleotide sequence ID" value="NZ_RRCN01000001.1"/>
</dbReference>
<keyword evidence="4" id="KW-0812">Transmembrane</keyword>
<evidence type="ECO:0000256" key="2">
    <source>
        <dbReference type="ARBA" id="ARBA00023125"/>
    </source>
</evidence>
<name>A0A3P3TZU1_9BACL</name>
<dbReference type="Gene3D" id="1.10.10.60">
    <property type="entry name" value="Homeodomain-like"/>
    <property type="match status" value="2"/>
</dbReference>
<sequence length="772" mass="87915">MKKWNSAFTSLAISYVSMVLVIVLLLCSVFYIYFSSKYKEELRAKNQLILENTAQTIETTVLQRVQQVYLELSLDKTADLRLFADSSNQMHPGSVIDLQELLKSEAAAHSDIVQAVHLYDPKRNVMLSSRYGLNYHADQRDGAEYWADWMDGMRKYKQNDLWTPARWIPEDIFSRVPGGNGNTLITYAHSYPFQSSGENSDLIIAIDVKESAMNGIIRNMMPSQYESTFILDRSGRMIKGSDEGTSGLQDEFNSSITKVLEFGAGAGSFLDKIGGTSYVVSYQTLPSTGWKMYSAMPSSFFYEKSVVVQKLTLGVCLVAILLGTLLSGILARMNYSPIKRLALKIKDLTGHTPDHATNEYRMIDSAFIRLSDKVSSLEETLQANSPIIKRNVVLNILHNDFNREALAKELQYLGVSREFNHYCCLLLNSGDAFAPLSSGNMQVVMQQMINQLEAVCLPGTRIIAEELPDKKIAVILCAREASDALLEQFSHWVLAESKRQFHLDFQLSWGSWVRKMADVHISYNVARTLMKYAYFLPETSILKDLRLLERENSLDEIPQSVLMRFREKLQARQLREIETSVEQLVTAMREGVYPADYCHFVLANIVFVYSDYLKSVRYNPPVQGHLDLYNQYIGIRNIDDFRDWLADSVTTFIHQTEKRNSERAISTIESAKLYIERHLSEDLSLEAVSAKVFISPKYLSKLFKEELGVTYTDYITGRRMERAKVLIENNNMTVEQIASTVGYGTAAYFIKRFKEMYGCTPGNYLRNTAKQV</sequence>
<dbReference type="EMBL" id="RRCN01000001">
    <property type="protein sequence ID" value="RRJ62798.1"/>
    <property type="molecule type" value="Genomic_DNA"/>
</dbReference>
<dbReference type="InterPro" id="IPR018060">
    <property type="entry name" value="HTH_AraC"/>
</dbReference>
<dbReference type="Proteomes" id="UP000267017">
    <property type="component" value="Unassembled WGS sequence"/>
</dbReference>
<dbReference type="InterPro" id="IPR009057">
    <property type="entry name" value="Homeodomain-like_sf"/>
</dbReference>
<evidence type="ECO:0000256" key="4">
    <source>
        <dbReference type="SAM" id="Phobius"/>
    </source>
</evidence>
<reference evidence="6 7" key="1">
    <citation type="submission" date="2018-11" db="EMBL/GenBank/DDBJ databases">
        <title>Genome sequencing of Paenibacillus sp. KCOM 3021 (= ChDC PVNT-B20).</title>
        <authorList>
            <person name="Kook J.-K."/>
            <person name="Park S.-N."/>
            <person name="Lim Y.K."/>
        </authorList>
    </citation>
    <scope>NUCLEOTIDE SEQUENCE [LARGE SCALE GENOMIC DNA]</scope>
    <source>
        <strain evidence="6 7">KCOM 3021</strain>
    </source>
</reference>
<dbReference type="PANTHER" id="PTHR43280">
    <property type="entry name" value="ARAC-FAMILY TRANSCRIPTIONAL REGULATOR"/>
    <property type="match status" value="1"/>
</dbReference>
<evidence type="ECO:0000313" key="7">
    <source>
        <dbReference type="Proteomes" id="UP000267017"/>
    </source>
</evidence>
<gene>
    <name evidence="6" type="ORF">EHV15_07505</name>
</gene>
<evidence type="ECO:0000256" key="3">
    <source>
        <dbReference type="ARBA" id="ARBA00023163"/>
    </source>
</evidence>
<dbReference type="PROSITE" id="PS00041">
    <property type="entry name" value="HTH_ARAC_FAMILY_1"/>
    <property type="match status" value="1"/>
</dbReference>
<comment type="caution">
    <text evidence="6">The sequence shown here is derived from an EMBL/GenBank/DDBJ whole genome shotgun (WGS) entry which is preliminary data.</text>
</comment>
<organism evidence="6 7">
    <name type="scientific">Paenibacillus oralis</name>
    <dbReference type="NCBI Taxonomy" id="2490856"/>
    <lineage>
        <taxon>Bacteria</taxon>
        <taxon>Bacillati</taxon>
        <taxon>Bacillota</taxon>
        <taxon>Bacilli</taxon>
        <taxon>Bacillales</taxon>
        <taxon>Paenibacillaceae</taxon>
        <taxon>Paenibacillus</taxon>
    </lineage>
</organism>
<dbReference type="InterPro" id="IPR020449">
    <property type="entry name" value="Tscrpt_reg_AraC-type_HTH"/>
</dbReference>
<dbReference type="PRINTS" id="PR00032">
    <property type="entry name" value="HTHARAC"/>
</dbReference>
<dbReference type="AlphaFoldDB" id="A0A3P3TZU1"/>
<feature type="domain" description="HTH araC/xylS-type" evidence="5">
    <location>
        <begin position="669"/>
        <end position="767"/>
    </location>
</feature>
<dbReference type="Gene3D" id="3.30.450.20">
    <property type="entry name" value="PAS domain"/>
    <property type="match status" value="1"/>
</dbReference>
<keyword evidence="4" id="KW-0472">Membrane</keyword>
<dbReference type="PROSITE" id="PS01124">
    <property type="entry name" value="HTH_ARAC_FAMILY_2"/>
    <property type="match status" value="1"/>
</dbReference>
<dbReference type="SUPFAM" id="SSF46689">
    <property type="entry name" value="Homeodomain-like"/>
    <property type="match status" value="2"/>
</dbReference>
<dbReference type="InterPro" id="IPR018062">
    <property type="entry name" value="HTH_AraC-typ_CS"/>
</dbReference>
<keyword evidence="1" id="KW-0805">Transcription regulation</keyword>
<keyword evidence="2" id="KW-0238">DNA-binding</keyword>
<feature type="transmembrane region" description="Helical" evidence="4">
    <location>
        <begin position="12"/>
        <end position="34"/>
    </location>
</feature>
<keyword evidence="7" id="KW-1185">Reference proteome</keyword>
<dbReference type="PANTHER" id="PTHR43280:SF2">
    <property type="entry name" value="HTH-TYPE TRANSCRIPTIONAL REGULATOR EXSA"/>
    <property type="match status" value="1"/>
</dbReference>
<accession>A0A3P3TZU1</accession>
<dbReference type="OrthoDB" id="2659895at2"/>
<feature type="transmembrane region" description="Helical" evidence="4">
    <location>
        <begin position="311"/>
        <end position="331"/>
    </location>
</feature>
<evidence type="ECO:0000313" key="6">
    <source>
        <dbReference type="EMBL" id="RRJ62798.1"/>
    </source>
</evidence>
<keyword evidence="3" id="KW-0804">Transcription</keyword>
<evidence type="ECO:0000256" key="1">
    <source>
        <dbReference type="ARBA" id="ARBA00023015"/>
    </source>
</evidence>